<dbReference type="EMBL" id="CVRB01000003">
    <property type="protein sequence ID" value="CRK83321.1"/>
    <property type="molecule type" value="Genomic_DNA"/>
</dbReference>
<sequence length="153" mass="17735">MNNRFATHDTFVVERVYNTNRDRVFAAWSDPTIKSQWFQKAKEFDFRVGGLETNQGGPPGGPVYRFNARYEEIVPNQRIVYTYTMDMGETRISVSVTTVEFKQEESETRLIFTEQGTFLDGHDSVEAREHGTKIMLDKLGEVLKHESMTEKNQ</sequence>
<dbReference type="OrthoDB" id="9803476at2"/>
<proteinExistence type="inferred from homology"/>
<evidence type="ECO:0000259" key="2">
    <source>
        <dbReference type="Pfam" id="PF08327"/>
    </source>
</evidence>
<evidence type="ECO:0000313" key="3">
    <source>
        <dbReference type="EMBL" id="CRK83321.1"/>
    </source>
</evidence>
<gene>
    <name evidence="3" type="ORF">BN000_03285</name>
</gene>
<dbReference type="SUPFAM" id="SSF55961">
    <property type="entry name" value="Bet v1-like"/>
    <property type="match status" value="1"/>
</dbReference>
<feature type="domain" description="Activator of Hsp90 ATPase homologue 1/2-like C-terminal" evidence="2">
    <location>
        <begin position="19"/>
        <end position="143"/>
    </location>
</feature>
<dbReference type="Gene3D" id="3.30.530.20">
    <property type="match status" value="1"/>
</dbReference>
<dbReference type="Proteomes" id="UP000199087">
    <property type="component" value="Unassembled WGS sequence"/>
</dbReference>
<evidence type="ECO:0000256" key="1">
    <source>
        <dbReference type="ARBA" id="ARBA00006817"/>
    </source>
</evidence>
<protein>
    <recommendedName>
        <fullName evidence="2">Activator of Hsp90 ATPase homologue 1/2-like C-terminal domain-containing protein</fullName>
    </recommendedName>
</protein>
<keyword evidence="4" id="KW-1185">Reference proteome</keyword>
<dbReference type="CDD" id="cd08900">
    <property type="entry name" value="SRPBCC_CalC_Aha1-like_7"/>
    <property type="match status" value="1"/>
</dbReference>
<dbReference type="Pfam" id="PF08327">
    <property type="entry name" value="AHSA1"/>
    <property type="match status" value="1"/>
</dbReference>
<dbReference type="InterPro" id="IPR023393">
    <property type="entry name" value="START-like_dom_sf"/>
</dbReference>
<organism evidence="3 4">
    <name type="scientific">Neobacillus massiliamazoniensis</name>
    <dbReference type="NCBI Taxonomy" id="1499688"/>
    <lineage>
        <taxon>Bacteria</taxon>
        <taxon>Bacillati</taxon>
        <taxon>Bacillota</taxon>
        <taxon>Bacilli</taxon>
        <taxon>Bacillales</taxon>
        <taxon>Bacillaceae</taxon>
        <taxon>Neobacillus</taxon>
    </lineage>
</organism>
<dbReference type="InterPro" id="IPR013538">
    <property type="entry name" value="ASHA1/2-like_C"/>
</dbReference>
<dbReference type="AlphaFoldDB" id="A0A0U1NZ76"/>
<accession>A0A0U1NZ76</accession>
<evidence type="ECO:0000313" key="4">
    <source>
        <dbReference type="Proteomes" id="UP000199087"/>
    </source>
</evidence>
<reference evidence="4" key="1">
    <citation type="submission" date="2015-05" db="EMBL/GenBank/DDBJ databases">
        <authorList>
            <person name="Urmite Genomes"/>
        </authorList>
    </citation>
    <scope>NUCLEOTIDE SEQUENCE [LARGE SCALE GENOMIC DNA]</scope>
    <source>
        <strain evidence="4">LF1</strain>
    </source>
</reference>
<dbReference type="RefSeq" id="WP_090635680.1">
    <property type="nucleotide sequence ID" value="NZ_CVRB01000003.1"/>
</dbReference>
<name>A0A0U1NZ76_9BACI</name>
<comment type="similarity">
    <text evidence="1">Belongs to the AHA1 family.</text>
</comment>
<dbReference type="STRING" id="1499688.BN000_03285"/>